<evidence type="ECO:0000256" key="3">
    <source>
        <dbReference type="ARBA" id="ARBA00009914"/>
    </source>
</evidence>
<evidence type="ECO:0000256" key="5">
    <source>
        <dbReference type="ARBA" id="ARBA00022618"/>
    </source>
</evidence>
<evidence type="ECO:0000256" key="10">
    <source>
        <dbReference type="SAM" id="MobiDB-lite"/>
    </source>
</evidence>
<accession>A0ABM1NWT2</accession>
<evidence type="ECO:0000256" key="6">
    <source>
        <dbReference type="ARBA" id="ARBA00022776"/>
    </source>
</evidence>
<keyword evidence="4" id="KW-0158">Chromosome</keyword>
<evidence type="ECO:0000256" key="8">
    <source>
        <dbReference type="ARBA" id="ARBA00023306"/>
    </source>
</evidence>
<reference evidence="12" key="2">
    <citation type="journal article" date="2016" name="G3 (Bethesda)">
        <title>Genome Evolution in Three Species of Cactophilic Drosophila.</title>
        <authorList>
            <person name="Sanchez-Flores A."/>
            <person name="Penazola F."/>
            <person name="Carpinteyro-Ponce J."/>
            <person name="Nazario-Yepiz N."/>
            <person name="Abreu-Goodger C."/>
            <person name="Machado C.A."/>
            <person name="Markow T.A."/>
        </authorList>
    </citation>
    <scope>NUCLEOTIDE SEQUENCE [LARGE SCALE GENOMIC DNA]</scope>
</reference>
<keyword evidence="5" id="KW-0132">Cell division</keyword>
<comment type="subcellular location">
    <subcellularLocation>
        <location evidence="2">Chromosome</location>
        <location evidence="2">Centromere</location>
    </subcellularLocation>
    <subcellularLocation>
        <location evidence="1">Nucleus</location>
    </subcellularLocation>
</comment>
<comment type="similarity">
    <text evidence="3">Belongs to the borealin family.</text>
</comment>
<protein>
    <submittedName>
        <fullName evidence="13">Borealin isoform X1</fullName>
    </submittedName>
</protein>
<keyword evidence="8" id="KW-0131">Cell cycle</keyword>
<dbReference type="RefSeq" id="XP_017859418.1">
    <property type="nucleotide sequence ID" value="XM_018003929.1"/>
</dbReference>
<evidence type="ECO:0000256" key="4">
    <source>
        <dbReference type="ARBA" id="ARBA00022454"/>
    </source>
</evidence>
<proteinExistence type="inferred from homology"/>
<evidence type="ECO:0000256" key="1">
    <source>
        <dbReference type="ARBA" id="ARBA00004123"/>
    </source>
</evidence>
<evidence type="ECO:0000259" key="11">
    <source>
        <dbReference type="Pfam" id="PF10512"/>
    </source>
</evidence>
<sequence>MPRTKVAKRKRLQVREEAEREDQLRLAQMKIESALEKIDELGRRSIQQVHNQLQLIMARTHDHVLHMKWSDFMQLNLQHFEDYRCLAAPPKMRSQSIARSSRLRTPQPQKPPVARLQVQSVDRAVLRRVELPAMALLRWPKPGELALSTGGSPLAVQTFPDRCANVHIPTKAGVLKLKPQKLSEVKREVLKQLDSTTLNQIKTLNSNLHMIVDMANKLGKL</sequence>
<feature type="domain" description="Borealin C-terminal" evidence="11">
    <location>
        <begin position="101"/>
        <end position="213"/>
    </location>
</feature>
<dbReference type="PANTHER" id="PTHR16040">
    <property type="entry name" value="AUSTRALIN, ISOFORM A-RELATED"/>
    <property type="match status" value="1"/>
</dbReference>
<dbReference type="InterPro" id="IPR018867">
    <property type="entry name" value="Cell_div_borealin"/>
</dbReference>
<gene>
    <name evidence="13" type="primary">LOC108611353</name>
</gene>
<keyword evidence="9" id="KW-0137">Centromere</keyword>
<dbReference type="GeneID" id="108611353"/>
<evidence type="ECO:0000256" key="2">
    <source>
        <dbReference type="ARBA" id="ARBA00004584"/>
    </source>
</evidence>
<evidence type="ECO:0000256" key="9">
    <source>
        <dbReference type="ARBA" id="ARBA00023328"/>
    </source>
</evidence>
<reference evidence="13" key="3">
    <citation type="submission" date="2025-08" db="UniProtKB">
        <authorList>
            <consortium name="RefSeq"/>
        </authorList>
    </citation>
    <scope>IDENTIFICATION</scope>
    <source>
        <tissue evidence="13">Whole organism</tissue>
    </source>
</reference>
<evidence type="ECO:0000313" key="12">
    <source>
        <dbReference type="Proteomes" id="UP000694904"/>
    </source>
</evidence>
<reference evidence="12" key="1">
    <citation type="journal article" date="1997" name="Nucleic Acids Res.">
        <title>tRNAscan-SE: a program for improved detection of transfer RNA genes in genomic sequence.</title>
        <authorList>
            <person name="Lowe T.M."/>
            <person name="Eddy S.R."/>
        </authorList>
    </citation>
    <scope>NUCLEOTIDE SEQUENCE [LARGE SCALE GENOMIC DNA]</scope>
</reference>
<organism evidence="12 13">
    <name type="scientific">Drosophila arizonae</name>
    <name type="common">Fruit fly</name>
    <dbReference type="NCBI Taxonomy" id="7263"/>
    <lineage>
        <taxon>Eukaryota</taxon>
        <taxon>Metazoa</taxon>
        <taxon>Ecdysozoa</taxon>
        <taxon>Arthropoda</taxon>
        <taxon>Hexapoda</taxon>
        <taxon>Insecta</taxon>
        <taxon>Pterygota</taxon>
        <taxon>Neoptera</taxon>
        <taxon>Endopterygota</taxon>
        <taxon>Diptera</taxon>
        <taxon>Brachycera</taxon>
        <taxon>Muscomorpha</taxon>
        <taxon>Ephydroidea</taxon>
        <taxon>Drosophilidae</taxon>
        <taxon>Drosophila</taxon>
    </lineage>
</organism>
<feature type="compositionally biased region" description="Polar residues" evidence="10">
    <location>
        <begin position="96"/>
        <end position="107"/>
    </location>
</feature>
<dbReference type="InterPro" id="IPR046466">
    <property type="entry name" value="Borealin_C"/>
</dbReference>
<keyword evidence="12" id="KW-1185">Reference proteome</keyword>
<evidence type="ECO:0000313" key="13">
    <source>
        <dbReference type="RefSeq" id="XP_017859418.1"/>
    </source>
</evidence>
<dbReference type="Pfam" id="PF10512">
    <property type="entry name" value="Borealin"/>
    <property type="match status" value="1"/>
</dbReference>
<name>A0ABM1NWT2_DROAR</name>
<keyword evidence="6" id="KW-0498">Mitosis</keyword>
<keyword evidence="7" id="KW-0539">Nucleus</keyword>
<dbReference type="Proteomes" id="UP000694904">
    <property type="component" value="Chromosome 3"/>
</dbReference>
<feature type="region of interest" description="Disordered" evidence="10">
    <location>
        <begin position="96"/>
        <end position="115"/>
    </location>
</feature>
<evidence type="ECO:0000256" key="7">
    <source>
        <dbReference type="ARBA" id="ARBA00023242"/>
    </source>
</evidence>
<dbReference type="PANTHER" id="PTHR16040:SF7">
    <property type="entry name" value="AUSTRALIN, ISOFORM A-RELATED"/>
    <property type="match status" value="1"/>
</dbReference>